<keyword evidence="3 6" id="KW-0812">Transmembrane</keyword>
<dbReference type="AlphaFoldDB" id="A0A849VGX8"/>
<keyword evidence="4 6" id="KW-1133">Transmembrane helix</keyword>
<evidence type="ECO:0000256" key="6">
    <source>
        <dbReference type="SAM" id="Phobius"/>
    </source>
</evidence>
<gene>
    <name evidence="8" type="ORF">HG263_14545</name>
</gene>
<evidence type="ECO:0000256" key="5">
    <source>
        <dbReference type="ARBA" id="ARBA00023136"/>
    </source>
</evidence>
<feature type="transmembrane region" description="Helical" evidence="6">
    <location>
        <begin position="39"/>
        <end position="63"/>
    </location>
</feature>
<keyword evidence="2" id="KW-1003">Cell membrane</keyword>
<comment type="subcellular location">
    <subcellularLocation>
        <location evidence="1">Cell membrane</location>
        <topology evidence="1">Single-pass membrane protein</topology>
    </subcellularLocation>
</comment>
<accession>A0A849VGX8</accession>
<keyword evidence="5 6" id="KW-0472">Membrane</keyword>
<reference evidence="8 9" key="1">
    <citation type="submission" date="2020-04" db="EMBL/GenBank/DDBJ databases">
        <title>Pseudoalteromonas caenipelagi sp. nov., isolated from a tidal flat.</title>
        <authorList>
            <person name="Park S."/>
            <person name="Yoon J.-H."/>
        </authorList>
    </citation>
    <scope>NUCLEOTIDE SEQUENCE [LARGE SCALE GENOMIC DNA]</scope>
    <source>
        <strain evidence="8 9">JBTF-M23</strain>
    </source>
</reference>
<protein>
    <submittedName>
        <fullName evidence="8">PspC domain-containing protein</fullName>
    </submittedName>
</protein>
<dbReference type="InterPro" id="IPR007168">
    <property type="entry name" value="Phageshock_PspC_N"/>
</dbReference>
<dbReference type="PANTHER" id="PTHR33885:SF3">
    <property type="entry name" value="PHAGE SHOCK PROTEIN C"/>
    <property type="match status" value="1"/>
</dbReference>
<evidence type="ECO:0000256" key="3">
    <source>
        <dbReference type="ARBA" id="ARBA00022692"/>
    </source>
</evidence>
<evidence type="ECO:0000313" key="9">
    <source>
        <dbReference type="Proteomes" id="UP000586305"/>
    </source>
</evidence>
<evidence type="ECO:0000256" key="1">
    <source>
        <dbReference type="ARBA" id="ARBA00004162"/>
    </source>
</evidence>
<keyword evidence="9" id="KW-1185">Reference proteome</keyword>
<name>A0A849VGX8_9GAMM</name>
<dbReference type="Proteomes" id="UP000586305">
    <property type="component" value="Unassembled WGS sequence"/>
</dbReference>
<dbReference type="RefSeq" id="WP_171626812.1">
    <property type="nucleotide sequence ID" value="NZ_JABBPG010000006.1"/>
</dbReference>
<evidence type="ECO:0000259" key="7">
    <source>
        <dbReference type="Pfam" id="PF04024"/>
    </source>
</evidence>
<evidence type="ECO:0000256" key="4">
    <source>
        <dbReference type="ARBA" id="ARBA00022989"/>
    </source>
</evidence>
<dbReference type="InterPro" id="IPR052027">
    <property type="entry name" value="PspC"/>
</dbReference>
<comment type="caution">
    <text evidence="8">The sequence shown here is derived from an EMBL/GenBank/DDBJ whole genome shotgun (WGS) entry which is preliminary data.</text>
</comment>
<evidence type="ECO:0000313" key="8">
    <source>
        <dbReference type="EMBL" id="NOU51753.1"/>
    </source>
</evidence>
<dbReference type="GO" id="GO:0005886">
    <property type="term" value="C:plasma membrane"/>
    <property type="evidence" value="ECO:0007669"/>
    <property type="project" value="UniProtKB-SubCell"/>
</dbReference>
<organism evidence="8 9">
    <name type="scientific">Pseudoalteromonas caenipelagi</name>
    <dbReference type="NCBI Taxonomy" id="2726988"/>
    <lineage>
        <taxon>Bacteria</taxon>
        <taxon>Pseudomonadati</taxon>
        <taxon>Pseudomonadota</taxon>
        <taxon>Gammaproteobacteria</taxon>
        <taxon>Alteromonadales</taxon>
        <taxon>Pseudoalteromonadaceae</taxon>
        <taxon>Pseudoalteromonas</taxon>
    </lineage>
</organism>
<dbReference type="EMBL" id="JABBPG010000006">
    <property type="protein sequence ID" value="NOU51753.1"/>
    <property type="molecule type" value="Genomic_DNA"/>
</dbReference>
<proteinExistence type="predicted"/>
<evidence type="ECO:0000256" key="2">
    <source>
        <dbReference type="ARBA" id="ARBA00022475"/>
    </source>
</evidence>
<dbReference type="PANTHER" id="PTHR33885">
    <property type="entry name" value="PHAGE SHOCK PROTEIN C"/>
    <property type="match status" value="1"/>
</dbReference>
<dbReference type="Pfam" id="PF04024">
    <property type="entry name" value="PspC"/>
    <property type="match status" value="1"/>
</dbReference>
<sequence length="67" mass="7633">MSIYRERKACFRDLRNKKLAGVCAGIAHRFDIPIWLTRVLTVLLFLKFPLMVAMAYGISYAALPSKS</sequence>
<feature type="domain" description="Phage shock protein PspC N-terminal" evidence="7">
    <location>
        <begin position="10"/>
        <end position="65"/>
    </location>
</feature>